<protein>
    <submittedName>
        <fullName evidence="6">Metallophosphoesterase</fullName>
    </submittedName>
</protein>
<evidence type="ECO:0000313" key="7">
    <source>
        <dbReference type="Proteomes" id="UP000812270"/>
    </source>
</evidence>
<comment type="caution">
    <text evidence="6">The sequence shown here is derived from an EMBL/GenBank/DDBJ whole genome shotgun (WGS) entry which is preliminary data.</text>
</comment>
<dbReference type="InterPro" id="IPR004843">
    <property type="entry name" value="Calcineurin-like_PHP"/>
</dbReference>
<dbReference type="InterPro" id="IPR000184">
    <property type="entry name" value="Bac_surfAg_D15"/>
</dbReference>
<dbReference type="Pfam" id="PF01103">
    <property type="entry name" value="Omp85"/>
    <property type="match status" value="1"/>
</dbReference>
<reference evidence="6" key="1">
    <citation type="submission" date="2021-06" db="EMBL/GenBank/DDBJ databases">
        <authorList>
            <person name="Huq M.A."/>
        </authorList>
    </citation>
    <scope>NUCLEOTIDE SEQUENCE</scope>
    <source>
        <strain evidence="6">MAH-26</strain>
    </source>
</reference>
<dbReference type="AlphaFoldDB" id="A0A9E2SD57"/>
<feature type="domain" description="Calcineurin-like phosphoesterase" evidence="4">
    <location>
        <begin position="25"/>
        <end position="218"/>
    </location>
</feature>
<dbReference type="Pfam" id="PF00149">
    <property type="entry name" value="Metallophos"/>
    <property type="match status" value="1"/>
</dbReference>
<evidence type="ECO:0000256" key="1">
    <source>
        <dbReference type="ARBA" id="ARBA00004370"/>
    </source>
</evidence>
<name>A0A9E2SD57_9BACT</name>
<feature type="chain" id="PRO_5038978276" evidence="3">
    <location>
        <begin position="19"/>
        <end position="1201"/>
    </location>
</feature>
<evidence type="ECO:0000259" key="4">
    <source>
        <dbReference type="Pfam" id="PF00149"/>
    </source>
</evidence>
<evidence type="ECO:0000256" key="3">
    <source>
        <dbReference type="SAM" id="SignalP"/>
    </source>
</evidence>
<dbReference type="RefSeq" id="WP_217793136.1">
    <property type="nucleotide sequence ID" value="NZ_JAHSPG010000015.1"/>
</dbReference>
<keyword evidence="2" id="KW-0472">Membrane</keyword>
<organism evidence="6 7">
    <name type="scientific">Pinibacter aurantiacus</name>
    <dbReference type="NCBI Taxonomy" id="2851599"/>
    <lineage>
        <taxon>Bacteria</taxon>
        <taxon>Pseudomonadati</taxon>
        <taxon>Bacteroidota</taxon>
        <taxon>Chitinophagia</taxon>
        <taxon>Chitinophagales</taxon>
        <taxon>Chitinophagaceae</taxon>
        <taxon>Pinibacter</taxon>
    </lineage>
</organism>
<dbReference type="GO" id="GO:0016787">
    <property type="term" value="F:hydrolase activity"/>
    <property type="evidence" value="ECO:0007669"/>
    <property type="project" value="InterPro"/>
</dbReference>
<evidence type="ECO:0000259" key="5">
    <source>
        <dbReference type="Pfam" id="PF01103"/>
    </source>
</evidence>
<dbReference type="Proteomes" id="UP000812270">
    <property type="component" value="Unassembled WGS sequence"/>
</dbReference>
<feature type="domain" description="Bacterial surface antigen (D15)" evidence="5">
    <location>
        <begin position="938"/>
        <end position="1173"/>
    </location>
</feature>
<evidence type="ECO:0000256" key="2">
    <source>
        <dbReference type="ARBA" id="ARBA00023136"/>
    </source>
</evidence>
<gene>
    <name evidence="6" type="ORF">KTO63_18585</name>
</gene>
<keyword evidence="7" id="KW-1185">Reference proteome</keyword>
<accession>A0A9E2SD57</accession>
<dbReference type="GO" id="GO:0019867">
    <property type="term" value="C:outer membrane"/>
    <property type="evidence" value="ECO:0007669"/>
    <property type="project" value="InterPro"/>
</dbReference>
<sequence length="1201" mass="136202">MKSLFTILAILCVNLLFAQDSIEHRVIFIGDAGEMNPAQQKALVHASNHILQGKTTVMYLGDNVYPRGMALPGSKNADKTKQILQSQFQPMRAKGAPVYFVPGNHDWDKMGPKGLSKIKYQWQYLEEQNDSLLKLIPPNGCPDPVEIHLTNDLVIIAFDSEWWLFPFDKSNEDADCDCYTKKDVLAKLAEMRYRNRGKIVLLASHHPFQSYGVHGGKFTWKDHIFPLTSISKNLYIPLPGIGSLYPFLRSTFPNPEDLKHPLYQDMINRVDAVFEGAPNLVRVAGHEHGLQFIEDKGTQVVSGAGAKHTNAKKGKGSLFADATQGYVTVDLLNTSALRVTYYIYENDTVHQAFTYAIPYAPEHEIAAPNSVPIKEDSVVVSVHASYDSVGKTHRFFFGENYRKEWAAPTKLPVLRISELYGGLKPLQLGGGMQSKSLRLEDKDGKEWVIRSVEKLPDALLPDALKGTFARDWLDDVTSGQHPFSALVVPPIANAVKVPHASPVIGVLSPDKNLGMYGRVFSNLVVLLEEREPLGKSDNSEKMKKNLQKDNDNQLHAKEFLRARMLDALLGDWDRHEDQWRWYNDNDDKKAKEYLAVPRDRDQVFHVVQGFIPKIVSKEYVLPTFRNFDAEISHWKWLLFKTRFGNAYPEMQFNREEWKKEADKFAKAVTDSVIEESLKRLPAASYAIRHDELTTILRSRRDRLPETMLHYYDFIQKIVDIRVSNKNELVEISDAPDKGMNIRISKINKDGKVKDELMNKTYPASATKEVRLYLGDGNDSVILNSPASAVKLRIIGGDDSKSYNIVDSKNKVKLYDKNNGSRFTGDTSLLKRHISDDSLNTSYTQTNLYNIWMPMALVGINIDDGLIVGAGFKYTKQEGFRKFPYASMHQLVAGHSFSTKAYRIRYNGEWIDAVGKADFTLQAVVRAPNNTINFFGRGNETVYDKTGDYKRYYRTRYGAYQLDPALRWNGRKDGSLSIGPSLYYYAYDSEDNEGRFIENTSHIGSYDSLIIDKNKMHLGGQITLLSDKRNSKVIPQWGTYVSLRIQAYKGIGEYANDFMQFIPEVALYKSLNPRATVVLAERFGGTVSVGKTTFYQSAFIGGQENLLGYRQYRFAGQHSFYNNLELRIKVADVANYILPGQLGLTGFWDIGRVWEVPDNSNKWHNGVGGGIYFAPASMLSFNFVMGYSPEGWYPYFTMGFRF</sequence>
<feature type="signal peptide" evidence="3">
    <location>
        <begin position="1"/>
        <end position="18"/>
    </location>
</feature>
<evidence type="ECO:0000313" key="6">
    <source>
        <dbReference type="EMBL" id="MBV4359182.1"/>
    </source>
</evidence>
<proteinExistence type="predicted"/>
<dbReference type="EMBL" id="JAHSPG010000015">
    <property type="protein sequence ID" value="MBV4359182.1"/>
    <property type="molecule type" value="Genomic_DNA"/>
</dbReference>
<keyword evidence="3" id="KW-0732">Signal</keyword>
<comment type="subcellular location">
    <subcellularLocation>
        <location evidence="1">Membrane</location>
    </subcellularLocation>
</comment>